<proteinExistence type="predicted"/>
<reference evidence="1" key="1">
    <citation type="submission" date="2022-12" db="EMBL/GenBank/DDBJ databases">
        <authorList>
            <person name="Webb A."/>
        </authorList>
    </citation>
    <scope>NUCLEOTIDE SEQUENCE</scope>
    <source>
        <strain evidence="1">Hp1</strain>
    </source>
</reference>
<protein>
    <submittedName>
        <fullName evidence="1">Uncharacterized protein</fullName>
    </submittedName>
</protein>
<gene>
    <name evidence="1" type="ORF">HBR001_LOCUS3843</name>
</gene>
<dbReference type="Proteomes" id="UP001162031">
    <property type="component" value="Unassembled WGS sequence"/>
</dbReference>
<organism evidence="1 2">
    <name type="scientific">Hyaloperonospora brassicae</name>
    <name type="common">Brassica downy mildew</name>
    <name type="synonym">Peronospora brassicae</name>
    <dbReference type="NCBI Taxonomy" id="162125"/>
    <lineage>
        <taxon>Eukaryota</taxon>
        <taxon>Sar</taxon>
        <taxon>Stramenopiles</taxon>
        <taxon>Oomycota</taxon>
        <taxon>Peronosporomycetes</taxon>
        <taxon>Peronosporales</taxon>
        <taxon>Peronosporaceae</taxon>
        <taxon>Hyaloperonospora</taxon>
    </lineage>
</organism>
<comment type="caution">
    <text evidence="1">The sequence shown here is derived from an EMBL/GenBank/DDBJ whole genome shotgun (WGS) entry which is preliminary data.</text>
</comment>
<sequence length="110" mass="12675">MAADALTNKELDAVMNLESEGRLIDDVVDFLESDLDKGGQDEKVEKVEYCYAKFRELFIDPLAVAFSKFEEIMMMDADTTFFVMEKQLVYLPESDHTAYNNEAWHRHAAL</sequence>
<accession>A0AAV0TVL1</accession>
<name>A0AAV0TVL1_HYABA</name>
<evidence type="ECO:0000313" key="2">
    <source>
        <dbReference type="Proteomes" id="UP001162031"/>
    </source>
</evidence>
<keyword evidence="2" id="KW-1185">Reference proteome</keyword>
<dbReference type="AlphaFoldDB" id="A0AAV0TVL1"/>
<dbReference type="EMBL" id="CANTFL010000656">
    <property type="protein sequence ID" value="CAI5726428.1"/>
    <property type="molecule type" value="Genomic_DNA"/>
</dbReference>
<evidence type="ECO:0000313" key="1">
    <source>
        <dbReference type="EMBL" id="CAI5726428.1"/>
    </source>
</evidence>